<reference evidence="2" key="1">
    <citation type="submission" date="2010-06" db="EMBL/GenBank/DDBJ databases">
        <authorList>
            <person name="Muzny D."/>
            <person name="Qin X."/>
            <person name="Buhay C."/>
            <person name="Dugan-Rocha S."/>
            <person name="Ding Y."/>
            <person name="Chen G."/>
            <person name="Hawes A."/>
            <person name="Holder M."/>
            <person name="Jhangiani S."/>
            <person name="Johnson A."/>
            <person name="Khan Z."/>
            <person name="Li Z."/>
            <person name="Liu W."/>
            <person name="Liu X."/>
            <person name="Perez L."/>
            <person name="Shen H."/>
            <person name="Wang Q."/>
            <person name="Watt J."/>
            <person name="Xi L."/>
            <person name="Xin Y."/>
            <person name="Zhou J."/>
            <person name="Deng J."/>
            <person name="Jiang H."/>
            <person name="Liu Y."/>
            <person name="Qu J."/>
            <person name="Song X.-Z."/>
            <person name="Zhang L."/>
            <person name="Villasana D."/>
            <person name="Johnson A."/>
            <person name="Liu J."/>
            <person name="Liyanage D."/>
            <person name="Lorensuhewa L."/>
            <person name="Robinson T."/>
            <person name="Song A."/>
            <person name="Song B.-B."/>
            <person name="Dinh H."/>
            <person name="Thornton R."/>
            <person name="Coyle M."/>
            <person name="Francisco L."/>
            <person name="Jackson L."/>
            <person name="Javaid M."/>
            <person name="Korchina V."/>
            <person name="Kovar C."/>
            <person name="Mata R."/>
            <person name="Mathew T."/>
            <person name="Ngo R."/>
            <person name="Nguyen L."/>
            <person name="Nguyen N."/>
            <person name="Okwuonu G."/>
            <person name="Ongeri F."/>
            <person name="Pham C."/>
            <person name="Simmons D."/>
            <person name="Wilczek-Boney K."/>
            <person name="Hale W."/>
            <person name="Jakkamsetti A."/>
            <person name="Pham P."/>
            <person name="Ruth R."/>
            <person name="San Lucas F."/>
            <person name="Warren J."/>
            <person name="Zhang J."/>
            <person name="Zhao Z."/>
            <person name="Zhou C."/>
            <person name="Zhu D."/>
            <person name="Lee S."/>
            <person name="Bess C."/>
            <person name="Blankenburg K."/>
            <person name="Forbes L."/>
            <person name="Fu Q."/>
            <person name="Gubbala S."/>
            <person name="Hirani K."/>
            <person name="Jayaseelan J.C."/>
            <person name="Lara F."/>
            <person name="Munidasa M."/>
            <person name="Palculict T."/>
            <person name="Patil S."/>
            <person name="Pu L.-L."/>
            <person name="Saada N."/>
            <person name="Tang L."/>
            <person name="Weissenberger G."/>
            <person name="Zhu Y."/>
            <person name="Hemphill L."/>
            <person name="Shang Y."/>
            <person name="Youmans B."/>
            <person name="Ayvaz T."/>
            <person name="Ross M."/>
            <person name="Santibanez J."/>
            <person name="Aqrawi P."/>
            <person name="Gross S."/>
            <person name="Joshi V."/>
            <person name="Fowler G."/>
            <person name="Nazareth L."/>
            <person name="Reid J."/>
            <person name="Worley K."/>
            <person name="Petrosino J."/>
            <person name="Highlander S."/>
            <person name="Gibbs R."/>
        </authorList>
    </citation>
    <scope>NUCLEOTIDE SEQUENCE [LARGE SCALE GENOMIC DNA]</scope>
    <source>
        <strain evidence="2">ATCC 33030</strain>
    </source>
</reference>
<dbReference type="EMBL" id="ACLJ02000001">
    <property type="protein sequence ID" value="EFK55663.1"/>
    <property type="molecule type" value="Genomic_DNA"/>
</dbReference>
<dbReference type="HOGENOM" id="CLU_020844_1_0_11"/>
<dbReference type="Proteomes" id="UP000004208">
    <property type="component" value="Unassembled WGS sequence"/>
</dbReference>
<dbReference type="Pfam" id="PF01063">
    <property type="entry name" value="Aminotran_4"/>
    <property type="match status" value="1"/>
</dbReference>
<keyword evidence="2" id="KW-0032">Aminotransferase</keyword>
<dbReference type="STRING" id="585529.HMPREF0291_10921"/>
<evidence type="ECO:0000256" key="1">
    <source>
        <dbReference type="ARBA" id="ARBA00009320"/>
    </source>
</evidence>
<dbReference type="InterPro" id="IPR050571">
    <property type="entry name" value="Class-IV_PLP-Dep_Aminotrnsfr"/>
</dbReference>
<proteinExistence type="inferred from homology"/>
<dbReference type="InterPro" id="IPR043132">
    <property type="entry name" value="BCAT-like_C"/>
</dbReference>
<dbReference type="RefSeq" id="WP_005288684.1">
    <property type="nucleotide sequence ID" value="NZ_CM000961.1"/>
</dbReference>
<dbReference type="AlphaFoldDB" id="D7WA65"/>
<dbReference type="PANTHER" id="PTHR42743">
    <property type="entry name" value="AMINO-ACID AMINOTRANSFERASE"/>
    <property type="match status" value="1"/>
</dbReference>
<name>D7WA65_9CORY</name>
<dbReference type="Gene3D" id="3.30.470.10">
    <property type="match status" value="1"/>
</dbReference>
<gene>
    <name evidence="2" type="ORF">HMPREF0291_10921</name>
</gene>
<dbReference type="eggNOG" id="COG0115">
    <property type="taxonomic scope" value="Bacteria"/>
</dbReference>
<dbReference type="InterPro" id="IPR036038">
    <property type="entry name" value="Aminotransferase-like"/>
</dbReference>
<organism evidence="2 3">
    <name type="scientific">Corynebacterium genitalium ATCC 33030</name>
    <dbReference type="NCBI Taxonomy" id="585529"/>
    <lineage>
        <taxon>Bacteria</taxon>
        <taxon>Bacillati</taxon>
        <taxon>Actinomycetota</taxon>
        <taxon>Actinomycetes</taxon>
        <taxon>Mycobacteriales</taxon>
        <taxon>Corynebacteriaceae</taxon>
        <taxon>Corynebacterium</taxon>
    </lineage>
</organism>
<dbReference type="InterPro" id="IPR043131">
    <property type="entry name" value="BCAT-like_N"/>
</dbReference>
<dbReference type="CDD" id="cd00449">
    <property type="entry name" value="PLPDE_IV"/>
    <property type="match status" value="1"/>
</dbReference>
<evidence type="ECO:0000313" key="2">
    <source>
        <dbReference type="EMBL" id="EFK55663.1"/>
    </source>
</evidence>
<protein>
    <submittedName>
        <fullName evidence="2">Aminotransferase, class IV</fullName>
    </submittedName>
</protein>
<dbReference type="GO" id="GO:0005829">
    <property type="term" value="C:cytosol"/>
    <property type="evidence" value="ECO:0007669"/>
    <property type="project" value="TreeGrafter"/>
</dbReference>
<comment type="caution">
    <text evidence="2">The sequence shown here is derived from an EMBL/GenBank/DDBJ whole genome shotgun (WGS) entry which is preliminary data.</text>
</comment>
<keyword evidence="3" id="KW-1185">Reference proteome</keyword>
<accession>D7WA65</accession>
<dbReference type="SUPFAM" id="SSF56752">
    <property type="entry name" value="D-aminoacid aminotransferase-like PLP-dependent enzymes"/>
    <property type="match status" value="1"/>
</dbReference>
<dbReference type="GO" id="GO:0046394">
    <property type="term" value="P:carboxylic acid biosynthetic process"/>
    <property type="evidence" value="ECO:0007669"/>
    <property type="project" value="UniProtKB-ARBA"/>
</dbReference>
<dbReference type="GO" id="GO:0008483">
    <property type="term" value="F:transaminase activity"/>
    <property type="evidence" value="ECO:0007669"/>
    <property type="project" value="UniProtKB-KW"/>
</dbReference>
<dbReference type="NCBIfam" id="NF005886">
    <property type="entry name" value="PRK07849.1-1"/>
    <property type="match status" value="1"/>
</dbReference>
<sequence>MRAQQPVIYLVEPFGGSLRRQNANLPHVYWDDAAVTRGDGCFETILIRHGEPVNLAAHVQRFQSSAQLLGLPAPEAATWEKATAEAVGDFVRESGLDAAEVEAKCQWTYTRGRESTGVPSAWVTVRPIPQEQLDQRENGVRVMTAQRGYTLASGSDAEAAPWLTVGAKSLNYAAAMAALRWAKQNGYDDVIYVDASGRVLEGATSSVLVVSGGKLRTPVTGGDVLPGTTQAAVFTLAERDGWKCKEKALTVADLRGADQVWLVSSVRGGVRVTTIDGEELPAPSKKDEKKLRQLIDAALATPATS</sequence>
<dbReference type="Gene3D" id="3.20.10.10">
    <property type="entry name" value="D-amino Acid Aminotransferase, subunit A, domain 2"/>
    <property type="match status" value="1"/>
</dbReference>
<dbReference type="InterPro" id="IPR001544">
    <property type="entry name" value="Aminotrans_IV"/>
</dbReference>
<dbReference type="PANTHER" id="PTHR42743:SF11">
    <property type="entry name" value="AMINODEOXYCHORISMATE LYASE"/>
    <property type="match status" value="1"/>
</dbReference>
<comment type="similarity">
    <text evidence="1">Belongs to the class-IV pyridoxal-phosphate-dependent aminotransferase family.</text>
</comment>
<evidence type="ECO:0000313" key="3">
    <source>
        <dbReference type="Proteomes" id="UP000004208"/>
    </source>
</evidence>
<keyword evidence="2" id="KW-0808">Transferase</keyword>
<dbReference type="OrthoDB" id="3199344at2"/>